<keyword evidence="2" id="KW-1185">Reference proteome</keyword>
<dbReference type="STRING" id="1218599.LEP1GSC195_3395"/>
<comment type="caution">
    <text evidence="1">The sequence shown here is derived from an EMBL/GenBank/DDBJ whole genome shotgun (WGS) entry which is preliminary data.</text>
</comment>
<name>R8ZZ36_9LEPT</name>
<reference evidence="1" key="1">
    <citation type="submission" date="2013-04" db="EMBL/GenBank/DDBJ databases">
        <authorList>
            <person name="Harkins D.M."/>
            <person name="Durkin A.S."/>
            <person name="Brinkac L.M."/>
            <person name="Haft D.H."/>
            <person name="Selengut J.D."/>
            <person name="Sanka R."/>
            <person name="DePew J."/>
            <person name="Purushe J."/>
            <person name="Galloway R.L."/>
            <person name="Vinetz J.M."/>
            <person name="Sutton G.G."/>
            <person name="Nierman W.C."/>
            <person name="Fouts D.E."/>
        </authorList>
    </citation>
    <scope>NUCLEOTIDE SEQUENCE [LARGE SCALE GENOMIC DNA]</scope>
    <source>
        <strain evidence="1">CDC</strain>
    </source>
</reference>
<dbReference type="EMBL" id="AOGZ02000014">
    <property type="protein sequence ID" value="EOQ95208.1"/>
    <property type="molecule type" value="Genomic_DNA"/>
</dbReference>
<evidence type="ECO:0000313" key="1">
    <source>
        <dbReference type="EMBL" id="EOQ95208.1"/>
    </source>
</evidence>
<dbReference type="AlphaFoldDB" id="R8ZZ36"/>
<accession>R8ZZ36</accession>
<proteinExistence type="predicted"/>
<gene>
    <name evidence="1" type="ORF">LEP1GSC195_3395</name>
</gene>
<protein>
    <submittedName>
        <fullName evidence="1">Uncharacterized protein</fullName>
    </submittedName>
</protein>
<evidence type="ECO:0000313" key="2">
    <source>
        <dbReference type="Proteomes" id="UP000013984"/>
    </source>
</evidence>
<organism evidence="1 2">
    <name type="scientific">Leptospira wolbachii serovar Codice str. CDC</name>
    <dbReference type="NCBI Taxonomy" id="1218599"/>
    <lineage>
        <taxon>Bacteria</taxon>
        <taxon>Pseudomonadati</taxon>
        <taxon>Spirochaetota</taxon>
        <taxon>Spirochaetia</taxon>
        <taxon>Leptospirales</taxon>
        <taxon>Leptospiraceae</taxon>
        <taxon>Leptospira</taxon>
    </lineage>
</organism>
<sequence length="44" mass="4697">MVRGFPISKYNDPAFRSNLSNPFVANLPSNTERISAAISGAGTQ</sequence>
<dbReference type="Proteomes" id="UP000013984">
    <property type="component" value="Unassembled WGS sequence"/>
</dbReference>